<dbReference type="GO" id="GO:0016020">
    <property type="term" value="C:membrane"/>
    <property type="evidence" value="ECO:0007669"/>
    <property type="project" value="UniProtKB-SubCell"/>
</dbReference>
<feature type="transmembrane region" description="Helical" evidence="6">
    <location>
        <begin position="46"/>
        <end position="65"/>
    </location>
</feature>
<evidence type="ECO:0000256" key="4">
    <source>
        <dbReference type="ARBA" id="ARBA00023136"/>
    </source>
</evidence>
<evidence type="ECO:0000256" key="6">
    <source>
        <dbReference type="SAM" id="Phobius"/>
    </source>
</evidence>
<dbReference type="InterPro" id="IPR006634">
    <property type="entry name" value="TLC-dom"/>
</dbReference>
<name>A0A7S3JAL2_9SPIT</name>
<evidence type="ECO:0000256" key="2">
    <source>
        <dbReference type="ARBA" id="ARBA00022692"/>
    </source>
</evidence>
<evidence type="ECO:0000313" key="8">
    <source>
        <dbReference type="EMBL" id="CAE0349987.1"/>
    </source>
</evidence>
<dbReference type="GO" id="GO:0005783">
    <property type="term" value="C:endoplasmic reticulum"/>
    <property type="evidence" value="ECO:0007669"/>
    <property type="project" value="TreeGrafter"/>
</dbReference>
<dbReference type="EMBL" id="HBII01021391">
    <property type="protein sequence ID" value="CAE0349987.1"/>
    <property type="molecule type" value="Transcribed_RNA"/>
</dbReference>
<dbReference type="InterPro" id="IPR016439">
    <property type="entry name" value="Lag1/Lac1-like"/>
</dbReference>
<evidence type="ECO:0000259" key="7">
    <source>
        <dbReference type="PROSITE" id="PS50922"/>
    </source>
</evidence>
<evidence type="ECO:0000256" key="3">
    <source>
        <dbReference type="ARBA" id="ARBA00022989"/>
    </source>
</evidence>
<gene>
    <name evidence="8" type="ORF">EHAR0213_LOCUS8900</name>
</gene>
<dbReference type="SMART" id="SM00724">
    <property type="entry name" value="TLC"/>
    <property type="match status" value="1"/>
</dbReference>
<accession>A0A7S3JAL2</accession>
<comment type="subcellular location">
    <subcellularLocation>
        <location evidence="1">Membrane</location>
        <topology evidence="1">Multi-pass membrane protein</topology>
    </subcellularLocation>
</comment>
<reference evidence="8" key="1">
    <citation type="submission" date="2021-01" db="EMBL/GenBank/DDBJ databases">
        <authorList>
            <person name="Corre E."/>
            <person name="Pelletier E."/>
            <person name="Niang G."/>
            <person name="Scheremetjew M."/>
            <person name="Finn R."/>
            <person name="Kale V."/>
            <person name="Holt S."/>
            <person name="Cochrane G."/>
            <person name="Meng A."/>
            <person name="Brown T."/>
            <person name="Cohen L."/>
        </authorList>
    </citation>
    <scope>NUCLEOTIDE SEQUENCE</scope>
    <source>
        <strain evidence="8">FSP1.4</strain>
    </source>
</reference>
<dbReference type="Pfam" id="PF03798">
    <property type="entry name" value="TRAM_LAG1_CLN8"/>
    <property type="match status" value="1"/>
</dbReference>
<dbReference type="PANTHER" id="PTHR12560">
    <property type="entry name" value="LONGEVITY ASSURANCE FACTOR 1 LAG1"/>
    <property type="match status" value="1"/>
</dbReference>
<evidence type="ECO:0000256" key="1">
    <source>
        <dbReference type="ARBA" id="ARBA00004141"/>
    </source>
</evidence>
<evidence type="ECO:0000256" key="5">
    <source>
        <dbReference type="PROSITE-ProRule" id="PRU00205"/>
    </source>
</evidence>
<keyword evidence="3 6" id="KW-1133">Transmembrane helix</keyword>
<organism evidence="8">
    <name type="scientific">Euplotes harpa</name>
    <dbReference type="NCBI Taxonomy" id="151035"/>
    <lineage>
        <taxon>Eukaryota</taxon>
        <taxon>Sar</taxon>
        <taxon>Alveolata</taxon>
        <taxon>Ciliophora</taxon>
        <taxon>Intramacronucleata</taxon>
        <taxon>Spirotrichea</taxon>
        <taxon>Hypotrichia</taxon>
        <taxon>Euplotida</taxon>
        <taxon>Euplotidae</taxon>
        <taxon>Euplotes</taxon>
    </lineage>
</organism>
<keyword evidence="2 5" id="KW-0812">Transmembrane</keyword>
<keyword evidence="4 5" id="KW-0472">Membrane</keyword>
<dbReference type="AlphaFoldDB" id="A0A7S3JAL2"/>
<proteinExistence type="predicted"/>
<feature type="domain" description="TLC" evidence="7">
    <location>
        <begin position="38"/>
        <end position="251"/>
    </location>
</feature>
<feature type="transmembrane region" description="Helical" evidence="6">
    <location>
        <begin position="220"/>
        <end position="242"/>
    </location>
</feature>
<sequence length="273" mass="32454">MILPYAVAIRIMKYSVDKYTHDYFKSKFLKYEGDELERKIKKCSKGLFKIIYFTFMFMFGWLMVLRDTSFCPPIMWGNGELMTVFSDWPYTVMPKYLKFYYIASLSYYLEDLIFHLFQSPNSDYFEMILHHVVTAMLIFSSYFNGFWNIGMFVLMQMDVADIFIGLIRLVIDFARSWIVFTIYVGIMYSFIHFRLIAYTYCVLWKFGLGGRLSVDNFTSIVTIIDFLLICLLGLNIYWFYLLTLMGLRFVFKGKAHDLQNVVSNKDIQINEES</sequence>
<dbReference type="GO" id="GO:0050291">
    <property type="term" value="F:sphingosine N-acyltransferase activity"/>
    <property type="evidence" value="ECO:0007669"/>
    <property type="project" value="InterPro"/>
</dbReference>
<feature type="transmembrane region" description="Helical" evidence="6">
    <location>
        <begin position="178"/>
        <end position="200"/>
    </location>
</feature>
<dbReference type="PROSITE" id="PS50922">
    <property type="entry name" value="TLC"/>
    <property type="match status" value="1"/>
</dbReference>
<protein>
    <recommendedName>
        <fullName evidence="7">TLC domain-containing protein</fullName>
    </recommendedName>
</protein>
<dbReference type="GO" id="GO:0046513">
    <property type="term" value="P:ceramide biosynthetic process"/>
    <property type="evidence" value="ECO:0007669"/>
    <property type="project" value="InterPro"/>
</dbReference>
<dbReference type="PIRSF" id="PIRSF005225">
    <property type="entry name" value="LAG1_LAC1"/>
    <property type="match status" value="1"/>
</dbReference>
<dbReference type="PANTHER" id="PTHR12560:SF0">
    <property type="entry name" value="LD18904P"/>
    <property type="match status" value="1"/>
</dbReference>